<comment type="function">
    <text evidence="9 10">This protein specifically catalyzes the removal of signal peptides from prolipoproteins.</text>
</comment>
<comment type="catalytic activity">
    <reaction evidence="9 10">
        <text>Release of signal peptides from bacterial membrane prolipoproteins. Hydrolyzes -Xaa-Yaa-Zaa-|-(S,diacylglyceryl)Cys-, in which Xaa is hydrophobic (preferably Leu), and Yaa (Ala or Ser) and Zaa (Gly or Ala) have small, neutral side chains.</text>
        <dbReference type="EC" id="3.4.23.36"/>
    </reaction>
</comment>
<evidence type="ECO:0000256" key="4">
    <source>
        <dbReference type="ARBA" id="ARBA00022692"/>
    </source>
</evidence>
<comment type="subcellular location">
    <subcellularLocation>
        <location evidence="9">Cell membrane</location>
        <topology evidence="9">Multi-pass membrane protein</topology>
    </subcellularLocation>
</comment>
<feature type="active site" evidence="9">
    <location>
        <position position="159"/>
    </location>
</feature>
<dbReference type="UniPathway" id="UPA00665"/>
<comment type="pathway">
    <text evidence="9">Protein modification; lipoprotein biosynthesis (signal peptide cleavage).</text>
</comment>
<dbReference type="Pfam" id="PF01252">
    <property type="entry name" value="Peptidase_A8"/>
    <property type="match status" value="1"/>
</dbReference>
<dbReference type="OrthoDB" id="9810259at2"/>
<dbReference type="RefSeq" id="WP_159420568.1">
    <property type="nucleotide sequence ID" value="NZ_CZVU01000015.1"/>
</dbReference>
<dbReference type="GO" id="GO:0006508">
    <property type="term" value="P:proteolysis"/>
    <property type="evidence" value="ECO:0007669"/>
    <property type="project" value="UniProtKB-KW"/>
</dbReference>
<evidence type="ECO:0000256" key="9">
    <source>
        <dbReference type="HAMAP-Rule" id="MF_00161"/>
    </source>
</evidence>
<protein>
    <recommendedName>
        <fullName evidence="9">Lipoprotein signal peptidase</fullName>
        <ecNumber evidence="9">3.4.23.36</ecNumber>
    </recommendedName>
    <alternativeName>
        <fullName evidence="9">Prolipoprotein signal peptidase</fullName>
    </alternativeName>
    <alternativeName>
        <fullName evidence="9">Signal peptidase II</fullName>
        <shortName evidence="9">SPase II</shortName>
    </alternativeName>
</protein>
<dbReference type="PANTHER" id="PTHR33695">
    <property type="entry name" value="LIPOPROTEIN SIGNAL PEPTIDASE"/>
    <property type="match status" value="1"/>
</dbReference>
<evidence type="ECO:0000256" key="10">
    <source>
        <dbReference type="RuleBase" id="RU000594"/>
    </source>
</evidence>
<evidence type="ECO:0000256" key="2">
    <source>
        <dbReference type="ARBA" id="ARBA00022475"/>
    </source>
</evidence>
<feature type="transmembrane region" description="Helical" evidence="9">
    <location>
        <begin position="69"/>
        <end position="87"/>
    </location>
</feature>
<evidence type="ECO:0000256" key="3">
    <source>
        <dbReference type="ARBA" id="ARBA00022670"/>
    </source>
</evidence>
<evidence type="ECO:0000256" key="7">
    <source>
        <dbReference type="ARBA" id="ARBA00022989"/>
    </source>
</evidence>
<dbReference type="EMBL" id="CZVV01000051">
    <property type="protein sequence ID" value="CUT01445.1"/>
    <property type="molecule type" value="Genomic_DNA"/>
</dbReference>
<dbReference type="PROSITE" id="PS00855">
    <property type="entry name" value="SPASE_II"/>
    <property type="match status" value="1"/>
</dbReference>
<keyword evidence="4 9" id="KW-0812">Transmembrane</keyword>
<evidence type="ECO:0000256" key="8">
    <source>
        <dbReference type="ARBA" id="ARBA00023136"/>
    </source>
</evidence>
<evidence type="ECO:0000313" key="15">
    <source>
        <dbReference type="Proteomes" id="UP000243105"/>
    </source>
</evidence>
<dbReference type="AlphaFoldDB" id="A0A656D8U4"/>
<keyword evidence="7 9" id="KW-1133">Transmembrane helix</keyword>
<feature type="transmembrane region" description="Helical" evidence="9">
    <location>
        <begin position="154"/>
        <end position="172"/>
    </location>
</feature>
<evidence type="ECO:0000256" key="1">
    <source>
        <dbReference type="ARBA" id="ARBA00006139"/>
    </source>
</evidence>
<comment type="similarity">
    <text evidence="1 9 11">Belongs to the peptidase A8 family.</text>
</comment>
<keyword evidence="14" id="KW-1185">Reference proteome</keyword>
<dbReference type="GO" id="GO:0004190">
    <property type="term" value="F:aspartic-type endopeptidase activity"/>
    <property type="evidence" value="ECO:0007669"/>
    <property type="project" value="UniProtKB-UniRule"/>
</dbReference>
<dbReference type="InterPro" id="IPR001872">
    <property type="entry name" value="Peptidase_A8"/>
</dbReference>
<evidence type="ECO:0000313" key="13">
    <source>
        <dbReference type="EMBL" id="CUT01445.1"/>
    </source>
</evidence>
<gene>
    <name evidence="9" type="primary">lspA</name>
    <name evidence="12" type="ORF">JGI24_00517</name>
    <name evidence="13" type="ORF">JGI25_00892</name>
</gene>
<dbReference type="EMBL" id="CZVU01000015">
    <property type="protein sequence ID" value="CUS98857.1"/>
    <property type="molecule type" value="Genomic_DNA"/>
</dbReference>
<sequence>MRILFVSLFIILCDQLTKLFVRGFEIPALGIKVEGMRLGESKQVIGDFVRLTYTENPGIAFGINLGNKFYLTLLATVAVVIVFLYLYKVRNGNFIIRLSLGMILGGAIGNLIDRIFHGIIFNYAKLFHGRVIDFIDIDFFDINLFGYHIDRWPIFNIADASVTIGVLLLLFAPHEKQATEQAEEINPDAMNNVTSEK</sequence>
<keyword evidence="5 9" id="KW-0064">Aspartyl protease</keyword>
<evidence type="ECO:0000256" key="5">
    <source>
        <dbReference type="ARBA" id="ARBA00022750"/>
    </source>
</evidence>
<dbReference type="Proteomes" id="UP000243065">
    <property type="component" value="Unassembled WGS sequence"/>
</dbReference>
<reference evidence="14 15" key="1">
    <citation type="submission" date="2015-11" db="EMBL/GenBank/DDBJ databases">
        <authorList>
            <person name="Varghese N."/>
        </authorList>
    </citation>
    <scope>NUCLEOTIDE SEQUENCE [LARGE SCALE GENOMIC DNA]</scope>
    <source>
        <strain evidence="12 14">JGI-24</strain>
        <strain evidence="13 15">JGI-25</strain>
    </source>
</reference>
<proteinExistence type="inferred from homology"/>
<keyword evidence="6 9" id="KW-0378">Hydrolase</keyword>
<feature type="transmembrane region" description="Helical" evidence="9">
    <location>
        <begin position="94"/>
        <end position="112"/>
    </location>
</feature>
<evidence type="ECO:0000256" key="11">
    <source>
        <dbReference type="RuleBase" id="RU004181"/>
    </source>
</evidence>
<keyword evidence="3 9" id="KW-0645">Protease</keyword>
<dbReference type="PANTHER" id="PTHR33695:SF1">
    <property type="entry name" value="LIPOPROTEIN SIGNAL PEPTIDASE"/>
    <property type="match status" value="1"/>
</dbReference>
<dbReference type="EC" id="3.4.23.36" evidence="9"/>
<accession>A0A656D8U4</accession>
<evidence type="ECO:0000313" key="14">
    <source>
        <dbReference type="Proteomes" id="UP000243065"/>
    </source>
</evidence>
<dbReference type="GO" id="GO:0005886">
    <property type="term" value="C:plasma membrane"/>
    <property type="evidence" value="ECO:0007669"/>
    <property type="project" value="UniProtKB-SubCell"/>
</dbReference>
<evidence type="ECO:0000313" key="12">
    <source>
        <dbReference type="EMBL" id="CUS98857.1"/>
    </source>
</evidence>
<comment type="caution">
    <text evidence="9">Lacks conserved residue(s) required for the propagation of feature annotation.</text>
</comment>
<keyword evidence="8 9" id="KW-0472">Membrane</keyword>
<name>A0A656D8U4_KRYT1</name>
<dbReference type="NCBIfam" id="TIGR00077">
    <property type="entry name" value="lspA"/>
    <property type="match status" value="1"/>
</dbReference>
<keyword evidence="2 9" id="KW-1003">Cell membrane</keyword>
<dbReference type="PRINTS" id="PR00781">
    <property type="entry name" value="LIPOSIGPTASE"/>
</dbReference>
<organism evidence="12 14">
    <name type="scientific">Kryptobacter tengchongensis</name>
    <dbReference type="NCBI Taxonomy" id="1643429"/>
    <lineage>
        <taxon>Bacteria</taxon>
        <taxon>Pseudomonadati</taxon>
        <taxon>Candidatus Kryptoniota</taxon>
        <taxon>Candidatus Kryptobacter</taxon>
    </lineage>
</organism>
<feature type="active site" evidence="9">
    <location>
        <position position="133"/>
    </location>
</feature>
<dbReference type="HAMAP" id="MF_00161">
    <property type="entry name" value="LspA"/>
    <property type="match status" value="1"/>
</dbReference>
<dbReference type="Proteomes" id="UP000243105">
    <property type="component" value="Unassembled WGS sequence"/>
</dbReference>
<evidence type="ECO:0000256" key="6">
    <source>
        <dbReference type="ARBA" id="ARBA00022801"/>
    </source>
</evidence>